<reference evidence="2 3" key="1">
    <citation type="journal article" date="2014" name="Int. J. Syst. Evol. Microbiol.">
        <title>Complete genome sequence of Corynebacterium casei LMG S-19264T (=DSM 44701T), isolated from a smear-ripened cheese.</title>
        <authorList>
            <consortium name="US DOE Joint Genome Institute (JGI-PGF)"/>
            <person name="Walter F."/>
            <person name="Albersmeier A."/>
            <person name="Kalinowski J."/>
            <person name="Ruckert C."/>
        </authorList>
    </citation>
    <scope>NUCLEOTIDE SEQUENCE [LARGE SCALE GENOMIC DNA]</scope>
    <source>
        <strain evidence="2 3">CGMCC 1.9161</strain>
    </source>
</reference>
<protein>
    <recommendedName>
        <fullName evidence="4">Sel1 repeat family protein</fullName>
    </recommendedName>
</protein>
<dbReference type="PANTHER" id="PTHR11102">
    <property type="entry name" value="SEL-1-LIKE PROTEIN"/>
    <property type="match status" value="1"/>
</dbReference>
<dbReference type="PANTHER" id="PTHR11102:SF160">
    <property type="entry name" value="ERAD-ASSOCIATED E3 UBIQUITIN-PROTEIN LIGASE COMPONENT HRD3"/>
    <property type="match status" value="1"/>
</dbReference>
<name>A0A917V4J2_9HYPH</name>
<evidence type="ECO:0008006" key="4">
    <source>
        <dbReference type="Google" id="ProtNLM"/>
    </source>
</evidence>
<comment type="caution">
    <text evidence="2">The sequence shown here is derived from an EMBL/GenBank/DDBJ whole genome shotgun (WGS) entry which is preliminary data.</text>
</comment>
<dbReference type="InterPro" id="IPR006597">
    <property type="entry name" value="Sel1-like"/>
</dbReference>
<sequence>MKAARLILATALAGLVLGVAAPRAQESDGAASEAPVGDVPQAVEVETLAPDAGAPLLSSPATAEPVQTSRFRDTTLAAPPPVAADAPPGADLAYGAYQRGYYLTAFHRATQRLESAPDDAAAMTLLGELYAQGLGIPQDVARAADWYRLAAREGDPNALFALAMIEIEGATGEADPEAGRALLEQAAEAGHPRAAYNLALLLFGSEAEADLARAADLVRRAAEAEIPTAQHALGVLYAEGRGLEENPIAAAAWFARSARNGDVPGMVEYAIALFNGEGIATNEEEAARWFREAAFNGNAVAQNRLARLYATGRGVPEDPVEAAAWHLAASAQGLADPWLDEELERLGADEREHARSLAESRLAGP</sequence>
<dbReference type="SUPFAM" id="SSF81901">
    <property type="entry name" value="HCP-like"/>
    <property type="match status" value="2"/>
</dbReference>
<proteinExistence type="predicted"/>
<evidence type="ECO:0000256" key="1">
    <source>
        <dbReference type="SAM" id="SignalP"/>
    </source>
</evidence>
<keyword evidence="1" id="KW-0732">Signal</keyword>
<dbReference type="RefSeq" id="WP_244645408.1">
    <property type="nucleotide sequence ID" value="NZ_BMMF01000007.1"/>
</dbReference>
<dbReference type="Proteomes" id="UP000600449">
    <property type="component" value="Unassembled WGS sequence"/>
</dbReference>
<dbReference type="EMBL" id="BMMF01000007">
    <property type="protein sequence ID" value="GGK38778.1"/>
    <property type="molecule type" value="Genomic_DNA"/>
</dbReference>
<evidence type="ECO:0000313" key="2">
    <source>
        <dbReference type="EMBL" id="GGK38778.1"/>
    </source>
</evidence>
<gene>
    <name evidence="2" type="ORF">GCM10011322_27320</name>
</gene>
<dbReference type="InterPro" id="IPR050767">
    <property type="entry name" value="Sel1_AlgK"/>
</dbReference>
<keyword evidence="3" id="KW-1185">Reference proteome</keyword>
<accession>A0A917V4J2</accession>
<dbReference type="AlphaFoldDB" id="A0A917V4J2"/>
<organism evidence="2 3">
    <name type="scientific">Salinarimonas ramus</name>
    <dbReference type="NCBI Taxonomy" id="690164"/>
    <lineage>
        <taxon>Bacteria</taxon>
        <taxon>Pseudomonadati</taxon>
        <taxon>Pseudomonadota</taxon>
        <taxon>Alphaproteobacteria</taxon>
        <taxon>Hyphomicrobiales</taxon>
        <taxon>Salinarimonadaceae</taxon>
        <taxon>Salinarimonas</taxon>
    </lineage>
</organism>
<dbReference type="Gene3D" id="1.25.40.10">
    <property type="entry name" value="Tetratricopeptide repeat domain"/>
    <property type="match status" value="2"/>
</dbReference>
<dbReference type="InterPro" id="IPR011990">
    <property type="entry name" value="TPR-like_helical_dom_sf"/>
</dbReference>
<feature type="chain" id="PRO_5038048030" description="Sel1 repeat family protein" evidence="1">
    <location>
        <begin position="25"/>
        <end position="365"/>
    </location>
</feature>
<feature type="signal peptide" evidence="1">
    <location>
        <begin position="1"/>
        <end position="24"/>
    </location>
</feature>
<evidence type="ECO:0000313" key="3">
    <source>
        <dbReference type="Proteomes" id="UP000600449"/>
    </source>
</evidence>
<dbReference type="SMART" id="SM00671">
    <property type="entry name" value="SEL1"/>
    <property type="match status" value="6"/>
</dbReference>
<dbReference type="Pfam" id="PF08238">
    <property type="entry name" value="Sel1"/>
    <property type="match status" value="6"/>
</dbReference>